<feature type="chain" id="PRO_5042607257" description="Heme haloperoxidase family profile domain-containing protein" evidence="8">
    <location>
        <begin position="21"/>
        <end position="429"/>
    </location>
</feature>
<comment type="similarity">
    <text evidence="7">Belongs to the chloroperoxidase family.</text>
</comment>
<evidence type="ECO:0000256" key="1">
    <source>
        <dbReference type="ARBA" id="ARBA00001970"/>
    </source>
</evidence>
<evidence type="ECO:0000256" key="4">
    <source>
        <dbReference type="ARBA" id="ARBA00022723"/>
    </source>
</evidence>
<evidence type="ECO:0000256" key="8">
    <source>
        <dbReference type="SAM" id="SignalP"/>
    </source>
</evidence>
<comment type="cofactor">
    <cofactor evidence="1">
        <name>heme b</name>
        <dbReference type="ChEBI" id="CHEBI:60344"/>
    </cofactor>
</comment>
<keyword evidence="2" id="KW-0575">Peroxidase</keyword>
<keyword evidence="11" id="KW-1185">Reference proteome</keyword>
<dbReference type="Proteomes" id="UP001296104">
    <property type="component" value="Unassembled WGS sequence"/>
</dbReference>
<evidence type="ECO:0000256" key="3">
    <source>
        <dbReference type="ARBA" id="ARBA00022617"/>
    </source>
</evidence>
<evidence type="ECO:0000256" key="6">
    <source>
        <dbReference type="ARBA" id="ARBA00023004"/>
    </source>
</evidence>
<dbReference type="InterPro" id="IPR000028">
    <property type="entry name" value="Chloroperoxidase"/>
</dbReference>
<evidence type="ECO:0000313" key="11">
    <source>
        <dbReference type="Proteomes" id="UP001296104"/>
    </source>
</evidence>
<dbReference type="EMBL" id="CAVMBE010000008">
    <property type="protein sequence ID" value="CAK3869685.1"/>
    <property type="molecule type" value="Genomic_DNA"/>
</dbReference>
<dbReference type="GO" id="GO:0004601">
    <property type="term" value="F:peroxidase activity"/>
    <property type="evidence" value="ECO:0007669"/>
    <property type="project" value="UniProtKB-KW"/>
</dbReference>
<protein>
    <recommendedName>
        <fullName evidence="9">Heme haloperoxidase family profile domain-containing protein</fullName>
    </recommendedName>
</protein>
<keyword evidence="3" id="KW-0349">Heme</keyword>
<feature type="domain" description="Heme haloperoxidase family profile" evidence="9">
    <location>
        <begin position="79"/>
        <end position="320"/>
    </location>
</feature>
<comment type="caution">
    <text evidence="10">The sequence shown here is derived from an EMBL/GenBank/DDBJ whole genome shotgun (WGS) entry which is preliminary data.</text>
</comment>
<evidence type="ECO:0000256" key="2">
    <source>
        <dbReference type="ARBA" id="ARBA00022559"/>
    </source>
</evidence>
<dbReference type="GO" id="GO:0046872">
    <property type="term" value="F:metal ion binding"/>
    <property type="evidence" value="ECO:0007669"/>
    <property type="project" value="UniProtKB-KW"/>
</dbReference>
<keyword evidence="5" id="KW-0560">Oxidoreductase</keyword>
<dbReference type="Pfam" id="PF01328">
    <property type="entry name" value="Peroxidase_2"/>
    <property type="match status" value="1"/>
</dbReference>
<proteinExistence type="inferred from homology"/>
<feature type="signal peptide" evidence="8">
    <location>
        <begin position="1"/>
        <end position="20"/>
    </location>
</feature>
<sequence length="429" mass="46336">MKYSFSILSAAAAVLPIADAFPAAMFERIQNDPEIAARAIKINEQLKRRQVGADAANAVFEPVPMFNAAEQYIDVSAASGHQYVAPGPGDLRGPCPGLNAFANHGFLPHDGYATIQQYVNATEQVVGMGPLLATFLSVLGAAIDGDLTAWSMAGTPSIAQAGLLGTQGNGLIGSHNKYESDASPTRPDLYQSGNNYKTVPEQFQEMINYSPGGEVTLDSLTNFRSYRFDTQIQTNPYFFNGPFAGVAVQPAAYTFIYRFMANHSAERPIGQLTYSVAESWFGMAKDKNNNYVANQGAERIPDNWYKRANAYPYEMDYFLADLLNAAALHPKFLDIGGNTGTVNSFSGVDLANLTGGVFNSASLLQGNNLGCFVYQLSAQAKPDILLGLLTPLLNIVGQLIAPLSCPQLEAIDEKQLEKFPGYTQKAVYS</sequence>
<organism evidence="10 11">
    <name type="scientific">Lecanosticta acicola</name>
    <dbReference type="NCBI Taxonomy" id="111012"/>
    <lineage>
        <taxon>Eukaryota</taxon>
        <taxon>Fungi</taxon>
        <taxon>Dikarya</taxon>
        <taxon>Ascomycota</taxon>
        <taxon>Pezizomycotina</taxon>
        <taxon>Dothideomycetes</taxon>
        <taxon>Dothideomycetidae</taxon>
        <taxon>Mycosphaerellales</taxon>
        <taxon>Mycosphaerellaceae</taxon>
        <taxon>Lecanosticta</taxon>
    </lineage>
</organism>
<name>A0AAI8YU08_9PEZI</name>
<keyword evidence="8" id="KW-0732">Signal</keyword>
<dbReference type="PROSITE" id="PS51405">
    <property type="entry name" value="HEME_HALOPEROXIDASE"/>
    <property type="match status" value="1"/>
</dbReference>
<dbReference type="SUPFAM" id="SSF47571">
    <property type="entry name" value="Cloroperoxidase"/>
    <property type="match status" value="1"/>
</dbReference>
<dbReference type="Gene3D" id="1.10.489.10">
    <property type="entry name" value="Chloroperoxidase-like"/>
    <property type="match status" value="1"/>
</dbReference>
<dbReference type="PANTHER" id="PTHR33577:SF1">
    <property type="entry name" value="HEME HALOPEROXIDASE FAMILY PROFILE DOMAIN-CONTAINING PROTEIN"/>
    <property type="match status" value="1"/>
</dbReference>
<keyword evidence="4" id="KW-0479">Metal-binding</keyword>
<evidence type="ECO:0000313" key="10">
    <source>
        <dbReference type="EMBL" id="CAK3869685.1"/>
    </source>
</evidence>
<keyword evidence="6" id="KW-0408">Iron</keyword>
<evidence type="ECO:0000256" key="7">
    <source>
        <dbReference type="ARBA" id="ARBA00025795"/>
    </source>
</evidence>
<dbReference type="PANTHER" id="PTHR33577">
    <property type="entry name" value="STERIGMATOCYSTIN BIOSYNTHESIS PEROXIDASE STCC-RELATED"/>
    <property type="match status" value="1"/>
</dbReference>
<dbReference type="AlphaFoldDB" id="A0AAI8YU08"/>
<evidence type="ECO:0000256" key="5">
    <source>
        <dbReference type="ARBA" id="ARBA00023002"/>
    </source>
</evidence>
<gene>
    <name evidence="10" type="ORF">LECACI_7A001961</name>
</gene>
<accession>A0AAI8YU08</accession>
<dbReference type="InterPro" id="IPR036851">
    <property type="entry name" value="Chloroperoxidase-like_sf"/>
</dbReference>
<reference evidence="10" key="1">
    <citation type="submission" date="2023-11" db="EMBL/GenBank/DDBJ databases">
        <authorList>
            <person name="Alioto T."/>
            <person name="Alioto T."/>
            <person name="Gomez Garrido J."/>
        </authorList>
    </citation>
    <scope>NUCLEOTIDE SEQUENCE</scope>
</reference>
<evidence type="ECO:0000259" key="9">
    <source>
        <dbReference type="PROSITE" id="PS51405"/>
    </source>
</evidence>